<accession>A0ABD3XMR5</accession>
<dbReference type="AlphaFoldDB" id="A0ABD3XMR5"/>
<feature type="non-terminal residue" evidence="1">
    <location>
        <position position="1"/>
    </location>
</feature>
<name>A0ABD3XMR5_SINWO</name>
<evidence type="ECO:0000313" key="1">
    <source>
        <dbReference type="EMBL" id="KAL3886243.1"/>
    </source>
</evidence>
<evidence type="ECO:0000313" key="2">
    <source>
        <dbReference type="Proteomes" id="UP001634394"/>
    </source>
</evidence>
<keyword evidence="2" id="KW-1185">Reference proteome</keyword>
<sequence length="85" mass="9388">SLTNVSPPLSEHDSMQHFGECLSLSSQGSYQMSEPVQTMGGIGGSFGDIADYHRLANSQPGFHKRARTEFYPGYHQPVPKNMCTR</sequence>
<comment type="caution">
    <text evidence="1">The sequence shown here is derived from an EMBL/GenBank/DDBJ whole genome shotgun (WGS) entry which is preliminary data.</text>
</comment>
<feature type="non-terminal residue" evidence="1">
    <location>
        <position position="85"/>
    </location>
</feature>
<proteinExistence type="predicted"/>
<reference evidence="1 2" key="1">
    <citation type="submission" date="2024-11" db="EMBL/GenBank/DDBJ databases">
        <title>Chromosome-level genome assembly of the freshwater bivalve Anodonta woodiana.</title>
        <authorList>
            <person name="Chen X."/>
        </authorList>
    </citation>
    <scope>NUCLEOTIDE SEQUENCE [LARGE SCALE GENOMIC DNA]</scope>
    <source>
        <strain evidence="1">MN2024</strain>
        <tissue evidence="1">Gills</tissue>
    </source>
</reference>
<dbReference type="EMBL" id="JBJQND010000002">
    <property type="protein sequence ID" value="KAL3886243.1"/>
    <property type="molecule type" value="Genomic_DNA"/>
</dbReference>
<protein>
    <submittedName>
        <fullName evidence="1">Uncharacterized protein</fullName>
    </submittedName>
</protein>
<dbReference type="Proteomes" id="UP001634394">
    <property type="component" value="Unassembled WGS sequence"/>
</dbReference>
<gene>
    <name evidence="1" type="ORF">ACJMK2_026250</name>
</gene>
<organism evidence="1 2">
    <name type="scientific">Sinanodonta woodiana</name>
    <name type="common">Chinese pond mussel</name>
    <name type="synonym">Anodonta woodiana</name>
    <dbReference type="NCBI Taxonomy" id="1069815"/>
    <lineage>
        <taxon>Eukaryota</taxon>
        <taxon>Metazoa</taxon>
        <taxon>Spiralia</taxon>
        <taxon>Lophotrochozoa</taxon>
        <taxon>Mollusca</taxon>
        <taxon>Bivalvia</taxon>
        <taxon>Autobranchia</taxon>
        <taxon>Heteroconchia</taxon>
        <taxon>Palaeoheterodonta</taxon>
        <taxon>Unionida</taxon>
        <taxon>Unionoidea</taxon>
        <taxon>Unionidae</taxon>
        <taxon>Unioninae</taxon>
        <taxon>Sinanodonta</taxon>
    </lineage>
</organism>